<dbReference type="PROSITE" id="PS51729">
    <property type="entry name" value="GNAT_YJDJ"/>
    <property type="match status" value="1"/>
</dbReference>
<evidence type="ECO:0000313" key="4">
    <source>
        <dbReference type="Proteomes" id="UP000321491"/>
    </source>
</evidence>
<evidence type="ECO:0000259" key="2">
    <source>
        <dbReference type="PROSITE" id="PS51729"/>
    </source>
</evidence>
<dbReference type="InterPro" id="IPR000182">
    <property type="entry name" value="GNAT_dom"/>
</dbReference>
<dbReference type="EMBL" id="BJXW01000015">
    <property type="protein sequence ID" value="GEN31399.1"/>
    <property type="molecule type" value="Genomic_DNA"/>
</dbReference>
<dbReference type="GO" id="GO:0016747">
    <property type="term" value="F:acyltransferase activity, transferring groups other than amino-acyl groups"/>
    <property type="evidence" value="ECO:0007669"/>
    <property type="project" value="InterPro"/>
</dbReference>
<dbReference type="AlphaFoldDB" id="A0A511UXQ3"/>
<sequence length="90" mass="10540">MNTIKQGTNQFFIGKSEEQPLAKITFIPKEDTLVVNHTFVSEQLRGQGIAKKLVEEVLRYAKQENKKIVPECSYVDVFKRRYPEHRNLFV</sequence>
<dbReference type="Pfam" id="PF14542">
    <property type="entry name" value="Acetyltransf_CG"/>
    <property type="match status" value="1"/>
</dbReference>
<keyword evidence="3" id="KW-0808">Transferase</keyword>
<dbReference type="Proteomes" id="UP000321491">
    <property type="component" value="Unassembled WGS sequence"/>
</dbReference>
<dbReference type="OrthoDB" id="9793389at2"/>
<dbReference type="PROSITE" id="PS51186">
    <property type="entry name" value="GNAT"/>
    <property type="match status" value="1"/>
</dbReference>
<evidence type="ECO:0000259" key="1">
    <source>
        <dbReference type="PROSITE" id="PS51186"/>
    </source>
</evidence>
<proteinExistence type="predicted"/>
<organism evidence="3 4">
    <name type="scientific">Cerasibacillus quisquiliarum</name>
    <dbReference type="NCBI Taxonomy" id="227865"/>
    <lineage>
        <taxon>Bacteria</taxon>
        <taxon>Bacillati</taxon>
        <taxon>Bacillota</taxon>
        <taxon>Bacilli</taxon>
        <taxon>Bacillales</taxon>
        <taxon>Bacillaceae</taxon>
        <taxon>Cerasibacillus</taxon>
    </lineage>
</organism>
<dbReference type="InterPro" id="IPR016181">
    <property type="entry name" value="Acyl_CoA_acyltransferase"/>
</dbReference>
<feature type="domain" description="N-acetyltransferase" evidence="2">
    <location>
        <begin position="3"/>
        <end position="90"/>
    </location>
</feature>
<feature type="domain" description="N-acetyltransferase" evidence="1">
    <location>
        <begin position="1"/>
        <end position="90"/>
    </location>
</feature>
<protein>
    <submittedName>
        <fullName evidence="3">N-acetyltransferase</fullName>
    </submittedName>
</protein>
<dbReference type="Gene3D" id="3.40.630.30">
    <property type="match status" value="1"/>
</dbReference>
<accession>A0A511UXQ3</accession>
<dbReference type="PANTHER" id="PTHR31435">
    <property type="entry name" value="PROTEIN NATD1"/>
    <property type="match status" value="1"/>
</dbReference>
<dbReference type="CDD" id="cd04301">
    <property type="entry name" value="NAT_SF"/>
    <property type="match status" value="1"/>
</dbReference>
<dbReference type="PANTHER" id="PTHR31435:SF10">
    <property type="entry name" value="BSR4717 PROTEIN"/>
    <property type="match status" value="1"/>
</dbReference>
<dbReference type="SUPFAM" id="SSF55729">
    <property type="entry name" value="Acyl-CoA N-acyltransferases (Nat)"/>
    <property type="match status" value="1"/>
</dbReference>
<name>A0A511UXQ3_9BACI</name>
<dbReference type="InterPro" id="IPR045057">
    <property type="entry name" value="Gcn5-rel_NAT"/>
</dbReference>
<reference evidence="3 4" key="1">
    <citation type="submission" date="2019-07" db="EMBL/GenBank/DDBJ databases">
        <title>Whole genome shotgun sequence of Cerasibacillus quisquiliarum NBRC 102429.</title>
        <authorList>
            <person name="Hosoyama A."/>
            <person name="Uohara A."/>
            <person name="Ohji S."/>
            <person name="Ichikawa N."/>
        </authorList>
    </citation>
    <scope>NUCLEOTIDE SEQUENCE [LARGE SCALE GENOMIC DNA]</scope>
    <source>
        <strain evidence="3 4">NBRC 102429</strain>
    </source>
</reference>
<dbReference type="InterPro" id="IPR031165">
    <property type="entry name" value="GNAT_YJDJ"/>
</dbReference>
<dbReference type="RefSeq" id="WP_146937556.1">
    <property type="nucleotide sequence ID" value="NZ_BJXW01000015.1"/>
</dbReference>
<gene>
    <name evidence="3" type="ORF">CQU01_16370</name>
</gene>
<evidence type="ECO:0000313" key="3">
    <source>
        <dbReference type="EMBL" id="GEN31399.1"/>
    </source>
</evidence>
<keyword evidence="4" id="KW-1185">Reference proteome</keyword>
<comment type="caution">
    <text evidence="3">The sequence shown here is derived from an EMBL/GenBank/DDBJ whole genome shotgun (WGS) entry which is preliminary data.</text>
</comment>